<name>A0A1I8GYJ9_9PLAT</name>
<dbReference type="InterPro" id="IPR036734">
    <property type="entry name" value="Neur_chan_lig-bd_sf"/>
</dbReference>
<dbReference type="PROSITE" id="PS00236">
    <property type="entry name" value="NEUROTR_ION_CHANNEL"/>
    <property type="match status" value="1"/>
</dbReference>
<reference evidence="5" key="1">
    <citation type="submission" date="2016-11" db="UniProtKB">
        <authorList>
            <consortium name="WormBaseParasite"/>
        </authorList>
    </citation>
    <scope>IDENTIFICATION</scope>
</reference>
<dbReference type="Proteomes" id="UP000095280">
    <property type="component" value="Unplaced"/>
</dbReference>
<dbReference type="Gene3D" id="2.70.170.10">
    <property type="entry name" value="Neurotransmitter-gated ion-channel ligand-binding domain"/>
    <property type="match status" value="1"/>
</dbReference>
<evidence type="ECO:0000259" key="3">
    <source>
        <dbReference type="Pfam" id="PF02931"/>
    </source>
</evidence>
<feature type="domain" description="Neurotransmitter-gated ion-channel ligand-binding" evidence="3">
    <location>
        <begin position="2"/>
        <end position="30"/>
    </location>
</feature>
<evidence type="ECO:0000313" key="5">
    <source>
        <dbReference type="WBParaSite" id="maker-uti_cns_0003561-snap-gene-0.5-mRNA-1"/>
    </source>
</evidence>
<dbReference type="Pfam" id="PF02931">
    <property type="entry name" value="Neur_chan_LBD"/>
    <property type="match status" value="1"/>
</dbReference>
<sequence length="33" mass="3783">MKISATLSCMMQLQKYPLDTQICPMMLESLFVS</sequence>
<accession>A0A1I8GYJ9</accession>
<evidence type="ECO:0000256" key="2">
    <source>
        <dbReference type="ARBA" id="ARBA00023136"/>
    </source>
</evidence>
<dbReference type="InterPro" id="IPR006202">
    <property type="entry name" value="Neur_chan_lig-bd"/>
</dbReference>
<keyword evidence="4" id="KW-1185">Reference proteome</keyword>
<keyword evidence="2" id="KW-0472">Membrane</keyword>
<protein>
    <submittedName>
        <fullName evidence="5">Neur_chan_LBD domain-containing protein</fullName>
    </submittedName>
</protein>
<dbReference type="GO" id="GO:0016020">
    <property type="term" value="C:membrane"/>
    <property type="evidence" value="ECO:0007669"/>
    <property type="project" value="UniProtKB-SubCell"/>
</dbReference>
<dbReference type="InterPro" id="IPR018000">
    <property type="entry name" value="Neurotransmitter_ion_chnl_CS"/>
</dbReference>
<proteinExistence type="predicted"/>
<evidence type="ECO:0000313" key="4">
    <source>
        <dbReference type="Proteomes" id="UP000095280"/>
    </source>
</evidence>
<dbReference type="WBParaSite" id="maker-uti_cns_0003561-snap-gene-0.5-mRNA-1">
    <property type="protein sequence ID" value="maker-uti_cns_0003561-snap-gene-0.5-mRNA-1"/>
    <property type="gene ID" value="maker-uti_cns_0003561-snap-gene-0.5"/>
</dbReference>
<organism evidence="4 5">
    <name type="scientific">Macrostomum lignano</name>
    <dbReference type="NCBI Taxonomy" id="282301"/>
    <lineage>
        <taxon>Eukaryota</taxon>
        <taxon>Metazoa</taxon>
        <taxon>Spiralia</taxon>
        <taxon>Lophotrochozoa</taxon>
        <taxon>Platyhelminthes</taxon>
        <taxon>Rhabditophora</taxon>
        <taxon>Macrostomorpha</taxon>
        <taxon>Macrostomida</taxon>
        <taxon>Macrostomidae</taxon>
        <taxon>Macrostomum</taxon>
    </lineage>
</organism>
<evidence type="ECO:0000256" key="1">
    <source>
        <dbReference type="ARBA" id="ARBA00004370"/>
    </source>
</evidence>
<comment type="subcellular location">
    <subcellularLocation>
        <location evidence="1">Membrane</location>
    </subcellularLocation>
</comment>
<dbReference type="GO" id="GO:0005230">
    <property type="term" value="F:extracellular ligand-gated monoatomic ion channel activity"/>
    <property type="evidence" value="ECO:0007669"/>
    <property type="project" value="InterPro"/>
</dbReference>
<dbReference type="AlphaFoldDB" id="A0A1I8GYJ9"/>
<dbReference type="SUPFAM" id="SSF63712">
    <property type="entry name" value="Nicotinic receptor ligand binding domain-like"/>
    <property type="match status" value="1"/>
</dbReference>